<dbReference type="GO" id="GO:0006171">
    <property type="term" value="P:cAMP biosynthetic process"/>
    <property type="evidence" value="ECO:0007669"/>
    <property type="project" value="TreeGrafter"/>
</dbReference>
<dbReference type="SMART" id="SM00044">
    <property type="entry name" value="CYCc"/>
    <property type="match status" value="1"/>
</dbReference>
<feature type="domain" description="Guanylate cyclase" evidence="1">
    <location>
        <begin position="219"/>
        <end position="350"/>
    </location>
</feature>
<sequence>MQDEEIDILRWLANAGLRGDEPNEMFRAFCERCSRAGIPISYAMGLMDTLHPEFEGHAFEWRAQDNGPRPLQTYSSSDSGNVRETWESSAFNHLRQTGESELRREIGKGAPVDFYRLPELREEGCTDVIFHIERFTRKGSIGAMDAFYSVWGTDEPDGFAEDQLALLRRLLPTLALALKSVGSIRIVKTLARVYLGQDAASRVIDGQVARGQAETIDAIIWLSDLKDYTAIMDAARPEQIIPLLNDYSSVVIGALHRNGGNVLKLIGDGVLAIFKGPDLTAAASRALQTERELRRDLDHLNRRRGARGEPSTGLYVSLHLGTVFYGNIGSRNRLDFTVVGPAVNEVSRICTICKTTNNDALVSADFVNVCRPASREGLSPLGEFSLRGVSEPMVLYTVNRGSVSVVV</sequence>
<dbReference type="SUPFAM" id="SSF55073">
    <property type="entry name" value="Nucleotide cyclase"/>
    <property type="match status" value="1"/>
</dbReference>
<dbReference type="Proteomes" id="UP000507954">
    <property type="component" value="Unassembled WGS sequence"/>
</dbReference>
<dbReference type="Gene3D" id="3.30.70.1230">
    <property type="entry name" value="Nucleotide cyclase"/>
    <property type="match status" value="1"/>
</dbReference>
<dbReference type="InterPro" id="IPR029787">
    <property type="entry name" value="Nucleotide_cyclase"/>
</dbReference>
<dbReference type="Pfam" id="PF00211">
    <property type="entry name" value="Guanylate_cyc"/>
    <property type="match status" value="1"/>
</dbReference>
<dbReference type="PROSITE" id="PS50125">
    <property type="entry name" value="GUANYLATE_CYCLASE_2"/>
    <property type="match status" value="1"/>
</dbReference>
<protein>
    <submittedName>
        <fullName evidence="2">Putative adenylate/guanylate cyclase</fullName>
    </submittedName>
</protein>
<dbReference type="GO" id="GO:0004016">
    <property type="term" value="F:adenylate cyclase activity"/>
    <property type="evidence" value="ECO:0007669"/>
    <property type="project" value="UniProtKB-ARBA"/>
</dbReference>
<dbReference type="GO" id="GO:0035556">
    <property type="term" value="P:intracellular signal transduction"/>
    <property type="evidence" value="ECO:0007669"/>
    <property type="project" value="InterPro"/>
</dbReference>
<dbReference type="InterPro" id="IPR050697">
    <property type="entry name" value="Adenylyl/Guanylyl_Cyclase_3/4"/>
</dbReference>
<organism evidence="2">
    <name type="scientific">Sinorhizobium medicae</name>
    <dbReference type="NCBI Taxonomy" id="110321"/>
    <lineage>
        <taxon>Bacteria</taxon>
        <taxon>Pseudomonadati</taxon>
        <taxon>Pseudomonadota</taxon>
        <taxon>Alphaproteobacteria</taxon>
        <taxon>Hyphomicrobiales</taxon>
        <taxon>Rhizobiaceae</taxon>
        <taxon>Sinorhizobium/Ensifer group</taxon>
        <taxon>Sinorhizobium</taxon>
    </lineage>
</organism>
<dbReference type="AlphaFoldDB" id="A0A508X8V0"/>
<name>A0A508X8V0_9HYPH</name>
<dbReference type="PANTHER" id="PTHR43081">
    <property type="entry name" value="ADENYLATE CYCLASE, TERMINAL-DIFFERENTIATION SPECIFIC-RELATED"/>
    <property type="match status" value="1"/>
</dbReference>
<proteinExistence type="predicted"/>
<reference evidence="2" key="1">
    <citation type="submission" date="2019-06" db="EMBL/GenBank/DDBJ databases">
        <authorList>
            <person name="Le Quere A."/>
            <person name="Colella S."/>
        </authorList>
    </citation>
    <scope>NUCLEOTIDE SEQUENCE</scope>
    <source>
        <strain evidence="2">EmedicaeMD41</strain>
    </source>
</reference>
<dbReference type="RefSeq" id="WP_127617952.1">
    <property type="nucleotide sequence ID" value="NZ_CABFNB010000130.1"/>
</dbReference>
<gene>
    <name evidence="2" type="ORF">EMEDMD4_610011</name>
</gene>
<dbReference type="CDD" id="cd07302">
    <property type="entry name" value="CHD"/>
    <property type="match status" value="1"/>
</dbReference>
<evidence type="ECO:0000313" key="2">
    <source>
        <dbReference type="EMBL" id="VTZ64520.1"/>
    </source>
</evidence>
<evidence type="ECO:0000259" key="1">
    <source>
        <dbReference type="PROSITE" id="PS50125"/>
    </source>
</evidence>
<dbReference type="InterPro" id="IPR001054">
    <property type="entry name" value="A/G_cyclase"/>
</dbReference>
<dbReference type="EMBL" id="CABFNB010000130">
    <property type="protein sequence ID" value="VTZ64520.1"/>
    <property type="molecule type" value="Genomic_DNA"/>
</dbReference>
<dbReference type="PANTHER" id="PTHR43081:SF11">
    <property type="entry name" value="BLR2264 PROTEIN"/>
    <property type="match status" value="1"/>
</dbReference>
<accession>A0A508X8V0</accession>